<dbReference type="Proteomes" id="UP000789570">
    <property type="component" value="Unassembled WGS sequence"/>
</dbReference>
<evidence type="ECO:0000313" key="2">
    <source>
        <dbReference type="EMBL" id="CAG8773211.1"/>
    </source>
</evidence>
<reference evidence="2" key="1">
    <citation type="submission" date="2021-06" db="EMBL/GenBank/DDBJ databases">
        <authorList>
            <person name="Kallberg Y."/>
            <person name="Tangrot J."/>
            <person name="Rosling A."/>
        </authorList>
    </citation>
    <scope>NUCLEOTIDE SEQUENCE</scope>
    <source>
        <strain evidence="2">UK204</strain>
    </source>
</reference>
<protein>
    <submittedName>
        <fullName evidence="2">3963_t:CDS:1</fullName>
    </submittedName>
</protein>
<feature type="non-terminal residue" evidence="2">
    <location>
        <position position="1"/>
    </location>
</feature>
<organism evidence="2 3">
    <name type="scientific">Funneliformis caledonium</name>
    <dbReference type="NCBI Taxonomy" id="1117310"/>
    <lineage>
        <taxon>Eukaryota</taxon>
        <taxon>Fungi</taxon>
        <taxon>Fungi incertae sedis</taxon>
        <taxon>Mucoromycota</taxon>
        <taxon>Glomeromycotina</taxon>
        <taxon>Glomeromycetes</taxon>
        <taxon>Glomerales</taxon>
        <taxon>Glomeraceae</taxon>
        <taxon>Funneliformis</taxon>
    </lineage>
</organism>
<sequence>QHAFDLQVKYLKKILEAVIKGKMREVDLKDIILIDLKDITLDKKDDIIITKVQPGHKSYSESHRVADLSNPSRTKSSNIRSRSTSNSFDEVIILSLDSSDVPIKKTYILKMDKKRNYIQKGILKCKKKRHRHSKSISSINLGSSDPLSR</sequence>
<feature type="region of interest" description="Disordered" evidence="1">
    <location>
        <begin position="54"/>
        <end position="85"/>
    </location>
</feature>
<comment type="caution">
    <text evidence="2">The sequence shown here is derived from an EMBL/GenBank/DDBJ whole genome shotgun (WGS) entry which is preliminary data.</text>
</comment>
<feature type="compositionally biased region" description="Low complexity" evidence="1">
    <location>
        <begin position="72"/>
        <end position="85"/>
    </location>
</feature>
<dbReference type="EMBL" id="CAJVPQ010028519">
    <property type="protein sequence ID" value="CAG8773211.1"/>
    <property type="molecule type" value="Genomic_DNA"/>
</dbReference>
<dbReference type="AlphaFoldDB" id="A0A9N9JBN3"/>
<proteinExistence type="predicted"/>
<accession>A0A9N9JBN3</accession>
<evidence type="ECO:0000313" key="3">
    <source>
        <dbReference type="Proteomes" id="UP000789570"/>
    </source>
</evidence>
<keyword evidence="3" id="KW-1185">Reference proteome</keyword>
<feature type="compositionally biased region" description="Low complexity" evidence="1">
    <location>
        <begin position="135"/>
        <end position="149"/>
    </location>
</feature>
<name>A0A9N9JBN3_9GLOM</name>
<gene>
    <name evidence="2" type="ORF">FCALED_LOCUS17672</name>
</gene>
<evidence type="ECO:0000256" key="1">
    <source>
        <dbReference type="SAM" id="MobiDB-lite"/>
    </source>
</evidence>
<feature type="region of interest" description="Disordered" evidence="1">
    <location>
        <begin position="126"/>
        <end position="149"/>
    </location>
</feature>